<accession>A0ABR4PKC0</accession>
<comment type="caution">
    <text evidence="17">The sequence shown here is derived from an EMBL/GenBank/DDBJ whole genome shotgun (WGS) entry which is preliminary data.</text>
</comment>
<evidence type="ECO:0000256" key="9">
    <source>
        <dbReference type="ARBA" id="ARBA00022990"/>
    </source>
</evidence>
<evidence type="ECO:0000256" key="8">
    <source>
        <dbReference type="ARBA" id="ARBA00022853"/>
    </source>
</evidence>
<keyword evidence="8" id="KW-0156">Chromatin regulator</keyword>
<dbReference type="PROSITE" id="PS51726">
    <property type="entry name" value="MYST_HAT"/>
    <property type="match status" value="1"/>
</dbReference>
<feature type="compositionally biased region" description="Acidic residues" evidence="14">
    <location>
        <begin position="105"/>
        <end position="155"/>
    </location>
</feature>
<evidence type="ECO:0000256" key="10">
    <source>
        <dbReference type="ARBA" id="ARBA00023242"/>
    </source>
</evidence>
<evidence type="ECO:0000256" key="3">
    <source>
        <dbReference type="ARBA" id="ARBA00013184"/>
    </source>
</evidence>
<dbReference type="InterPro" id="IPR013083">
    <property type="entry name" value="Znf_RING/FYVE/PHD"/>
</dbReference>
<evidence type="ECO:0000259" key="16">
    <source>
        <dbReference type="PROSITE" id="PS51726"/>
    </source>
</evidence>
<feature type="domain" description="MYST-type HAT" evidence="16">
    <location>
        <begin position="506"/>
        <end position="785"/>
    </location>
</feature>
<dbReference type="CDD" id="cd15489">
    <property type="entry name" value="PHD_SF"/>
    <property type="match status" value="1"/>
</dbReference>
<evidence type="ECO:0000259" key="15">
    <source>
        <dbReference type="PROSITE" id="PS50016"/>
    </source>
</evidence>
<feature type="region of interest" description="Disordered" evidence="14">
    <location>
        <begin position="1"/>
        <end position="32"/>
    </location>
</feature>
<evidence type="ECO:0000256" key="12">
    <source>
        <dbReference type="PROSITE-ProRule" id="PRU00146"/>
    </source>
</evidence>
<keyword evidence="5" id="KW-0479">Metal-binding</keyword>
<evidence type="ECO:0000256" key="11">
    <source>
        <dbReference type="ARBA" id="ARBA00045805"/>
    </source>
</evidence>
<dbReference type="Gene3D" id="3.40.630.30">
    <property type="match status" value="1"/>
</dbReference>
<keyword evidence="7" id="KW-0862">Zinc</keyword>
<evidence type="ECO:0000256" key="2">
    <source>
        <dbReference type="ARBA" id="ARBA00010107"/>
    </source>
</evidence>
<evidence type="ECO:0000256" key="4">
    <source>
        <dbReference type="ARBA" id="ARBA00022679"/>
    </source>
</evidence>
<evidence type="ECO:0000256" key="6">
    <source>
        <dbReference type="ARBA" id="ARBA00022771"/>
    </source>
</evidence>
<dbReference type="Gene3D" id="1.10.10.10">
    <property type="entry name" value="Winged helix-like DNA-binding domain superfamily/Winged helix DNA-binding domain"/>
    <property type="match status" value="1"/>
</dbReference>
<dbReference type="PANTHER" id="PTHR10615">
    <property type="entry name" value="HISTONE ACETYLTRANSFERASE"/>
    <property type="match status" value="1"/>
</dbReference>
<keyword evidence="9" id="KW-0007">Acetylation</keyword>
<keyword evidence="4" id="KW-0808">Transferase</keyword>
<dbReference type="PANTHER" id="PTHR10615:SF161">
    <property type="entry name" value="HISTONE ACETYLTRANSFERASE KAT7"/>
    <property type="match status" value="1"/>
</dbReference>
<name>A0ABR4PKC0_9HELO</name>
<feature type="compositionally biased region" description="Acidic residues" evidence="14">
    <location>
        <begin position="984"/>
        <end position="1005"/>
    </location>
</feature>
<dbReference type="Proteomes" id="UP001629113">
    <property type="component" value="Unassembled WGS sequence"/>
</dbReference>
<protein>
    <recommendedName>
        <fullName evidence="3 13">Histone acetyltransferase</fullName>
        <ecNumber evidence="3 13">2.3.1.48</ecNumber>
    </recommendedName>
</protein>
<dbReference type="SMART" id="SM00249">
    <property type="entry name" value="PHD"/>
    <property type="match status" value="1"/>
</dbReference>
<feature type="domain" description="PHD-type" evidence="15">
    <location>
        <begin position="159"/>
        <end position="218"/>
    </location>
</feature>
<comment type="function">
    <text evidence="11">Catalytic component of the NuA4 histone acetyltransferase (HAT) complex which is involved in epigenetic transcriptional activation of selected genes principally by acetylation of nucleosomal histones H4, H3, H2B, H2A and H2A variant H2A.Z. Acetylates histone H4 to form H4K5ac, H4K8ac, H4K12ac and H4K16ac, histone H3 to form H3K14ac, and histone H2A to form H2AK4ac and H2AK7ac. The NuA4 complex is involved in the DNA damage response and is required for chromosome segregation. The NuA4 complex plays a direct role in repair of DNA double-strand breaks (DSBs) through homologous recombination. Recruitment to promoters depends on H3K4me. Also acetylates non-histone proteins. In addition to protein acetyltransferase, can use different acyl-CoA substrates, such as 2-hydroxyisobutanoyl-CoA (2-hydroxyisobutyryl-CoA) or (2E)-butenoyl-CoA (crotonyl-CoA), and is able to mediate protein 2-hydroxyisobutyrylation and crotonylation, respectively.</text>
</comment>
<dbReference type="SUPFAM" id="SSF55729">
    <property type="entry name" value="Acyl-CoA N-acyltransferases (Nat)"/>
    <property type="match status" value="1"/>
</dbReference>
<reference evidence="17 18" key="1">
    <citation type="submission" date="2024-06" db="EMBL/GenBank/DDBJ databases">
        <title>Complete genome of Phlyctema vagabunda strain 19-DSS-EL-015.</title>
        <authorList>
            <person name="Fiorenzani C."/>
        </authorList>
    </citation>
    <scope>NUCLEOTIDE SEQUENCE [LARGE SCALE GENOMIC DNA]</scope>
    <source>
        <strain evidence="17 18">19-DSS-EL-015</strain>
    </source>
</reference>
<feature type="region of interest" description="Disordered" evidence="14">
    <location>
        <begin position="289"/>
        <end position="371"/>
    </location>
</feature>
<dbReference type="InterPro" id="IPR002717">
    <property type="entry name" value="HAT_MYST-type"/>
</dbReference>
<comment type="subcellular location">
    <subcellularLocation>
        <location evidence="1 13">Nucleus</location>
    </subcellularLocation>
</comment>
<feature type="compositionally biased region" description="Basic and acidic residues" evidence="14">
    <location>
        <begin position="434"/>
        <end position="444"/>
    </location>
</feature>
<proteinExistence type="inferred from homology"/>
<dbReference type="InterPro" id="IPR036388">
    <property type="entry name" value="WH-like_DNA-bd_sf"/>
</dbReference>
<comment type="catalytic activity">
    <reaction evidence="13">
        <text>L-lysyl-[protein] + acetyl-CoA = N(6)-acetyl-L-lysyl-[protein] + CoA + H(+)</text>
        <dbReference type="Rhea" id="RHEA:45948"/>
        <dbReference type="Rhea" id="RHEA-COMP:9752"/>
        <dbReference type="Rhea" id="RHEA-COMP:10731"/>
        <dbReference type="ChEBI" id="CHEBI:15378"/>
        <dbReference type="ChEBI" id="CHEBI:29969"/>
        <dbReference type="ChEBI" id="CHEBI:57287"/>
        <dbReference type="ChEBI" id="CHEBI:57288"/>
        <dbReference type="ChEBI" id="CHEBI:61930"/>
        <dbReference type="EC" id="2.3.1.48"/>
    </reaction>
</comment>
<dbReference type="InterPro" id="IPR050603">
    <property type="entry name" value="MYST_HAT"/>
</dbReference>
<evidence type="ECO:0000313" key="18">
    <source>
        <dbReference type="Proteomes" id="UP001629113"/>
    </source>
</evidence>
<sequence length="1071" mass="119259">MAAEVLMQEEIHNSMATSDDDAEFEEDDEVGTPMLEEQDAASIQLHNGMIGHAINEDIEEAELTDEDAEGEDDDEAIPAEEDQEEDEDEDEDTEGVGAVKIQPGLEDDEEDAMSGTDEADEDEEFAASVDDDDKDSTDAEGEMEWEAEAAEEEEDVANPNRCIFCHQDEEHDPGVEFEMYLTCDVCADNSHRQCAREADALQIGDEAETWRCPSCTSNKLEPEGNSGTDETAESLRELDARRIATTRMAGDLLPAQRGAIKPDSHSVFNTLIAPEDPLDGSRFLRRRKTSSVDVEMDESTVTRKRNRDRDIISSARSSDAHLIQKQDEEPEKRGPKGESLTNGNTKVEELISPRASRSLRPKPVQPSVSIAEKVPGKKIRLVFRVDPVELRHVESQPPKPKKKKRSSRPTPAAQAPSIPPTLINPSYSQPFYALHDKEPDESKSKPYGGVLKDAEAETTHTLPKVENRRQFDEARQKSEEEWQAEAAAAAQIALASGARKVRKVSGPASSIEYIEFGPYQIDIWYASPYPEEYSRNKALFVCEFCLKYMESPTVAWRHKSKCPWKHPPGDEIYREGKIAMYEVDGRKNPLYCQNLCLLAKLFLGSKTLYYDVEPFLFYVMTEIDDKGYHFVGYFSKEKRASSLNNVSCILVLPIHQRKGYGHLLIDFSYLLTRHEKKTGSPEKPLSDMGLVSYRNYWRLIMSTYLQRFKKRDPIPSIKTISEETGMTADDVVSALESLGVIVRDPETGTYAMKLNMRYFDEVVRQHEAKARNYAKLNPKSLTWTPFVMGRGNASHFELAPPLSTVAPREEDDEMAIHAALSTAKRDFAAFNETKKDMESLGKMATKTGELTISDSSSKSGSTFGSSTRVDYFEAATNSKIPATRFEIFPLPPGTKKSTAARLSMSRQRSYLGASTPAANKTPRPSSSRRSTTSRSSTRRTSTGRGPGRWPKGTKKTDFPNSDSGPGLPPRSDKKRSRLGQEVVLGDEDNEDAIEDGDAEDDEDIILYETPAQRKRSNRSTATSRSVGKPLLGKPGMGKPGGKTLLVDTGDDVEMEDPGYVVGDVDAEGEDE</sequence>
<feature type="region of interest" description="Disordered" evidence="14">
    <location>
        <begin position="48"/>
        <end position="155"/>
    </location>
</feature>
<gene>
    <name evidence="17" type="ORF">PVAG01_05539</name>
</gene>
<comment type="similarity">
    <text evidence="2 13">Belongs to the MYST (SAS/MOZ) family.</text>
</comment>
<evidence type="ECO:0000256" key="1">
    <source>
        <dbReference type="ARBA" id="ARBA00004123"/>
    </source>
</evidence>
<dbReference type="Gene3D" id="3.30.60.60">
    <property type="entry name" value="N-acetyl transferase-like"/>
    <property type="match status" value="1"/>
</dbReference>
<dbReference type="Gene3D" id="3.30.40.10">
    <property type="entry name" value="Zinc/RING finger domain, C3HC4 (zinc finger)"/>
    <property type="match status" value="1"/>
</dbReference>
<dbReference type="SUPFAM" id="SSF57903">
    <property type="entry name" value="FYVE/PHD zinc finger"/>
    <property type="match status" value="1"/>
</dbReference>
<organism evidence="17 18">
    <name type="scientific">Phlyctema vagabunda</name>
    <dbReference type="NCBI Taxonomy" id="108571"/>
    <lineage>
        <taxon>Eukaryota</taxon>
        <taxon>Fungi</taxon>
        <taxon>Dikarya</taxon>
        <taxon>Ascomycota</taxon>
        <taxon>Pezizomycotina</taxon>
        <taxon>Leotiomycetes</taxon>
        <taxon>Helotiales</taxon>
        <taxon>Dermateaceae</taxon>
        <taxon>Phlyctema</taxon>
    </lineage>
</organism>
<dbReference type="InterPro" id="IPR019787">
    <property type="entry name" value="Znf_PHD-finger"/>
</dbReference>
<dbReference type="PROSITE" id="PS50016">
    <property type="entry name" value="ZF_PHD_2"/>
    <property type="match status" value="1"/>
</dbReference>
<feature type="compositionally biased region" description="Acidic residues" evidence="14">
    <location>
        <begin position="56"/>
        <end position="94"/>
    </location>
</feature>
<evidence type="ECO:0000256" key="14">
    <source>
        <dbReference type="SAM" id="MobiDB-lite"/>
    </source>
</evidence>
<keyword evidence="18" id="KW-1185">Reference proteome</keyword>
<dbReference type="Pfam" id="PF16866">
    <property type="entry name" value="PHD_4"/>
    <property type="match status" value="1"/>
</dbReference>
<dbReference type="Pfam" id="PF17772">
    <property type="entry name" value="zf-MYST"/>
    <property type="match status" value="1"/>
</dbReference>
<evidence type="ECO:0000256" key="7">
    <source>
        <dbReference type="ARBA" id="ARBA00022833"/>
    </source>
</evidence>
<dbReference type="InterPro" id="IPR016181">
    <property type="entry name" value="Acyl_CoA_acyltransferase"/>
</dbReference>
<evidence type="ECO:0000313" key="17">
    <source>
        <dbReference type="EMBL" id="KAL3423792.1"/>
    </source>
</evidence>
<evidence type="ECO:0000256" key="5">
    <source>
        <dbReference type="ARBA" id="ARBA00022723"/>
    </source>
</evidence>
<dbReference type="EC" id="2.3.1.48" evidence="3 13"/>
<dbReference type="InterPro" id="IPR001965">
    <property type="entry name" value="Znf_PHD"/>
</dbReference>
<dbReference type="EMBL" id="JBFCZG010000004">
    <property type="protein sequence ID" value="KAL3423792.1"/>
    <property type="molecule type" value="Genomic_DNA"/>
</dbReference>
<feature type="compositionally biased region" description="Low complexity" evidence="14">
    <location>
        <begin position="921"/>
        <end position="943"/>
    </location>
</feature>
<feature type="region of interest" description="Disordered" evidence="14">
    <location>
        <begin position="886"/>
        <end position="1071"/>
    </location>
</feature>
<evidence type="ECO:0000256" key="13">
    <source>
        <dbReference type="RuleBase" id="RU361211"/>
    </source>
</evidence>
<dbReference type="Pfam" id="PF01853">
    <property type="entry name" value="MOZ_SAS"/>
    <property type="match status" value="1"/>
</dbReference>
<feature type="region of interest" description="Disordered" evidence="14">
    <location>
        <begin position="392"/>
        <end position="448"/>
    </location>
</feature>
<keyword evidence="6 12" id="KW-0863">Zinc-finger</keyword>
<feature type="compositionally biased region" description="Basic and acidic residues" evidence="14">
    <location>
        <begin position="318"/>
        <end position="336"/>
    </location>
</feature>
<dbReference type="InterPro" id="IPR011011">
    <property type="entry name" value="Znf_FYVE_PHD"/>
</dbReference>
<dbReference type="InterPro" id="IPR040706">
    <property type="entry name" value="Zf-MYST"/>
</dbReference>
<feature type="compositionally biased region" description="Acidic residues" evidence="14">
    <location>
        <begin position="18"/>
        <end position="30"/>
    </location>
</feature>
<keyword evidence="10 13" id="KW-0539">Nucleus</keyword>